<sequence length="126" mass="13610">MISIDNAGRDLLSIILSQRTPLLGWSPPSRVCTWRIRHRAARAQPSAGCHFKQDAQILLTVSRKFEPTLSDHIPAAAVDIFCLRVSDLCFGTVLDLDLGPGIDSNPDPTLGLDSSLILNFGSDPGS</sequence>
<dbReference type="Proteomes" id="UP000299102">
    <property type="component" value="Unassembled WGS sequence"/>
</dbReference>
<evidence type="ECO:0000313" key="2">
    <source>
        <dbReference type="Proteomes" id="UP000299102"/>
    </source>
</evidence>
<name>A0A4C1XMP7_EUMVA</name>
<accession>A0A4C1XMP7</accession>
<organism evidence="1 2">
    <name type="scientific">Eumeta variegata</name>
    <name type="common">Bagworm moth</name>
    <name type="synonym">Eumeta japonica</name>
    <dbReference type="NCBI Taxonomy" id="151549"/>
    <lineage>
        <taxon>Eukaryota</taxon>
        <taxon>Metazoa</taxon>
        <taxon>Ecdysozoa</taxon>
        <taxon>Arthropoda</taxon>
        <taxon>Hexapoda</taxon>
        <taxon>Insecta</taxon>
        <taxon>Pterygota</taxon>
        <taxon>Neoptera</taxon>
        <taxon>Endopterygota</taxon>
        <taxon>Lepidoptera</taxon>
        <taxon>Glossata</taxon>
        <taxon>Ditrysia</taxon>
        <taxon>Tineoidea</taxon>
        <taxon>Psychidae</taxon>
        <taxon>Oiketicinae</taxon>
        <taxon>Eumeta</taxon>
    </lineage>
</organism>
<gene>
    <name evidence="1" type="ORF">EVAR_46865_1</name>
</gene>
<keyword evidence="2" id="KW-1185">Reference proteome</keyword>
<reference evidence="1 2" key="1">
    <citation type="journal article" date="2019" name="Commun. Biol.">
        <title>The bagworm genome reveals a unique fibroin gene that provides high tensile strength.</title>
        <authorList>
            <person name="Kono N."/>
            <person name="Nakamura H."/>
            <person name="Ohtoshi R."/>
            <person name="Tomita M."/>
            <person name="Numata K."/>
            <person name="Arakawa K."/>
        </authorList>
    </citation>
    <scope>NUCLEOTIDE SEQUENCE [LARGE SCALE GENOMIC DNA]</scope>
</reference>
<dbReference type="AlphaFoldDB" id="A0A4C1XMP7"/>
<evidence type="ECO:0000313" key="1">
    <source>
        <dbReference type="EMBL" id="GBP65071.1"/>
    </source>
</evidence>
<dbReference type="EMBL" id="BGZK01000918">
    <property type="protein sequence ID" value="GBP65071.1"/>
    <property type="molecule type" value="Genomic_DNA"/>
</dbReference>
<comment type="caution">
    <text evidence="1">The sequence shown here is derived from an EMBL/GenBank/DDBJ whole genome shotgun (WGS) entry which is preliminary data.</text>
</comment>
<proteinExistence type="predicted"/>
<protein>
    <submittedName>
        <fullName evidence="1">Uncharacterized protein</fullName>
    </submittedName>
</protein>